<comment type="subcellular location">
    <subcellularLocation>
        <location evidence="2">Cytoplasm</location>
    </subcellularLocation>
    <subcellularLocation>
        <location evidence="1">Nucleus</location>
    </subcellularLocation>
</comment>
<dbReference type="InterPro" id="IPR003521">
    <property type="entry name" value="ICln"/>
</dbReference>
<dbReference type="PANTHER" id="PTHR21399:SF0">
    <property type="entry name" value="METHYLOSOME SUBUNIT PICLN"/>
    <property type="match status" value="1"/>
</dbReference>
<evidence type="ECO:0000256" key="5">
    <source>
        <dbReference type="ARBA" id="ARBA00022490"/>
    </source>
</evidence>
<dbReference type="GO" id="GO:0005886">
    <property type="term" value="C:plasma membrane"/>
    <property type="evidence" value="ECO:0007669"/>
    <property type="project" value="InterPro"/>
</dbReference>
<protein>
    <recommendedName>
        <fullName evidence="4">Methylosome subunit pICln</fullName>
    </recommendedName>
</protein>
<dbReference type="GO" id="GO:0000387">
    <property type="term" value="P:spliceosomal snRNP assembly"/>
    <property type="evidence" value="ECO:0007669"/>
    <property type="project" value="InterPro"/>
</dbReference>
<accession>A0A0B7BTN3</accession>
<dbReference type="GO" id="GO:0045292">
    <property type="term" value="P:mRNA cis splicing, via spliceosome"/>
    <property type="evidence" value="ECO:0007669"/>
    <property type="project" value="TreeGrafter"/>
</dbReference>
<keyword evidence="5" id="KW-0963">Cytoplasm</keyword>
<evidence type="ECO:0000256" key="1">
    <source>
        <dbReference type="ARBA" id="ARBA00004123"/>
    </source>
</evidence>
<dbReference type="Pfam" id="PF03517">
    <property type="entry name" value="Voldacs"/>
    <property type="match status" value="1"/>
</dbReference>
<dbReference type="GO" id="GO:0034715">
    <property type="term" value="C:pICln-Sm protein complex"/>
    <property type="evidence" value="ECO:0007669"/>
    <property type="project" value="InterPro"/>
</dbReference>
<dbReference type="InterPro" id="IPR039924">
    <property type="entry name" value="ICln/Lot5/Saf5"/>
</dbReference>
<sequence length="228" mass="25181">MVLLINHSVPVEGIQHTEPNVAVDIEGNDLGTGTLYITHSSVLWLNPSDEGIQLEYRQISLHAISRDLQAFPKEHLLCHYDGKLPGVEKSDDEASDDDNNEHNTDFECSLIEIRFIPENKESLAALFEALADCQTLHPDSDCQLSEDEFENADEDGGGDGIFNTEEGMSQLTEQGRANLERMNNLLMGGQGGDDIISRTGQISLVNGHHISNSQADEEQFNDADDMNE</sequence>
<dbReference type="Gene3D" id="2.30.29.30">
    <property type="entry name" value="Pleckstrin-homology domain (PH domain)/Phosphotyrosine-binding domain (PTB)"/>
    <property type="match status" value="1"/>
</dbReference>
<evidence type="ECO:0000256" key="2">
    <source>
        <dbReference type="ARBA" id="ARBA00004496"/>
    </source>
</evidence>
<evidence type="ECO:0000256" key="3">
    <source>
        <dbReference type="ARBA" id="ARBA00007054"/>
    </source>
</evidence>
<dbReference type="PANTHER" id="PTHR21399">
    <property type="entry name" value="CHLORIDE CONDUCTANCE REGULATORY PROTEIN ICLN"/>
    <property type="match status" value="1"/>
</dbReference>
<dbReference type="GO" id="GO:0006884">
    <property type="term" value="P:cell volume homeostasis"/>
    <property type="evidence" value="ECO:0007669"/>
    <property type="project" value="InterPro"/>
</dbReference>
<dbReference type="GO" id="GO:0005829">
    <property type="term" value="C:cytosol"/>
    <property type="evidence" value="ECO:0007669"/>
    <property type="project" value="InterPro"/>
</dbReference>
<keyword evidence="6" id="KW-0539">Nucleus</keyword>
<dbReference type="GO" id="GO:0034709">
    <property type="term" value="C:methylosome"/>
    <property type="evidence" value="ECO:0007669"/>
    <property type="project" value="InterPro"/>
</dbReference>
<gene>
    <name evidence="8" type="primary">ORF212542</name>
</gene>
<dbReference type="PRINTS" id="PR01348">
    <property type="entry name" value="ICLNCHANNEL"/>
</dbReference>
<proteinExistence type="inferred from homology"/>
<dbReference type="InterPro" id="IPR011993">
    <property type="entry name" value="PH-like_dom_sf"/>
</dbReference>
<name>A0A0B7BTN3_9EUPU</name>
<dbReference type="EMBL" id="HACG01049699">
    <property type="protein sequence ID" value="CEK96564.1"/>
    <property type="molecule type" value="Transcribed_RNA"/>
</dbReference>
<dbReference type="GO" id="GO:0006821">
    <property type="term" value="P:chloride transport"/>
    <property type="evidence" value="ECO:0007669"/>
    <property type="project" value="InterPro"/>
</dbReference>
<evidence type="ECO:0000313" key="8">
    <source>
        <dbReference type="EMBL" id="CEK96564.1"/>
    </source>
</evidence>
<comment type="function">
    <text evidence="7">Involved in both the assembly of spliceosomal snRNPs and the methylation of Sm proteins. Chaperone that regulates the assembly of spliceosomal U1, U2, U4 and U5 small nuclear ribonucleoproteins (snRNPs), the building blocks of the spliceosome, and thereby plays an important role in the splicing of cellular pre-mRNAs. Most spliceosomal snRNPs contain a common set of Sm proteins SNRPB, SNRPD1, SNRPD2, SNRPD3, SNRPE, SNRPF and SNRPG that assemble in a heptameric protein ring on the Sm site of the small nuclear RNA to form the core snRNP (Sm core). In the cytosol, the Sm proteins SNRPD1, SNRPD2, SNRPE, SNRPF and SNRPG are trapped in an inactive 6S pICln-Sm complex by the chaperone CLNS1A that controls the assembly of the core snRNP. Dissociation by the SMN complex of CLNS1A from the trapped Sm proteins and their transfer to an SMN-Sm complex triggers the assembly of core snRNPs and their transport to the nucleus.</text>
</comment>
<comment type="similarity">
    <text evidence="3">Belongs to the pICln (TC 1.A.47) family.</text>
</comment>
<evidence type="ECO:0000256" key="7">
    <source>
        <dbReference type="ARBA" id="ARBA00045890"/>
    </source>
</evidence>
<dbReference type="GO" id="GO:0005681">
    <property type="term" value="C:spliceosomal complex"/>
    <property type="evidence" value="ECO:0007669"/>
    <property type="project" value="TreeGrafter"/>
</dbReference>
<reference evidence="8" key="1">
    <citation type="submission" date="2014-12" db="EMBL/GenBank/DDBJ databases">
        <title>Insight into the proteome of Arion vulgaris.</title>
        <authorList>
            <person name="Aradska J."/>
            <person name="Bulat T."/>
            <person name="Smidak R."/>
            <person name="Sarate P."/>
            <person name="Gangsoo J."/>
            <person name="Sialana F."/>
            <person name="Bilban M."/>
            <person name="Lubec G."/>
        </authorList>
    </citation>
    <scope>NUCLEOTIDE SEQUENCE</scope>
    <source>
        <tissue evidence="8">Skin</tissue>
    </source>
</reference>
<organism evidence="8">
    <name type="scientific">Arion vulgaris</name>
    <dbReference type="NCBI Taxonomy" id="1028688"/>
    <lineage>
        <taxon>Eukaryota</taxon>
        <taxon>Metazoa</taxon>
        <taxon>Spiralia</taxon>
        <taxon>Lophotrochozoa</taxon>
        <taxon>Mollusca</taxon>
        <taxon>Gastropoda</taxon>
        <taxon>Heterobranchia</taxon>
        <taxon>Euthyneura</taxon>
        <taxon>Panpulmonata</taxon>
        <taxon>Eupulmonata</taxon>
        <taxon>Stylommatophora</taxon>
        <taxon>Helicina</taxon>
        <taxon>Arionoidea</taxon>
        <taxon>Arionidae</taxon>
        <taxon>Arion</taxon>
    </lineage>
</organism>
<dbReference type="AlphaFoldDB" id="A0A0B7BTN3"/>
<evidence type="ECO:0000256" key="6">
    <source>
        <dbReference type="ARBA" id="ARBA00023242"/>
    </source>
</evidence>
<evidence type="ECO:0000256" key="4">
    <source>
        <dbReference type="ARBA" id="ARBA00015653"/>
    </source>
</evidence>